<organism evidence="1 2">
    <name type="scientific">Prunus armeniaca</name>
    <name type="common">Apricot</name>
    <name type="synonym">Armeniaca vulgaris</name>
    <dbReference type="NCBI Taxonomy" id="36596"/>
    <lineage>
        <taxon>Eukaryota</taxon>
        <taxon>Viridiplantae</taxon>
        <taxon>Streptophyta</taxon>
        <taxon>Embryophyta</taxon>
        <taxon>Tracheophyta</taxon>
        <taxon>Spermatophyta</taxon>
        <taxon>Magnoliopsida</taxon>
        <taxon>eudicotyledons</taxon>
        <taxon>Gunneridae</taxon>
        <taxon>Pentapetalae</taxon>
        <taxon>rosids</taxon>
        <taxon>fabids</taxon>
        <taxon>Rosales</taxon>
        <taxon>Rosaceae</taxon>
        <taxon>Amygdaloideae</taxon>
        <taxon>Amygdaleae</taxon>
        <taxon>Prunus</taxon>
    </lineage>
</organism>
<dbReference type="Proteomes" id="UP000507222">
    <property type="component" value="Unassembled WGS sequence"/>
</dbReference>
<proteinExistence type="predicted"/>
<evidence type="ECO:0000313" key="2">
    <source>
        <dbReference type="Proteomes" id="UP000507222"/>
    </source>
</evidence>
<protein>
    <submittedName>
        <fullName evidence="1">Uncharacterized protein</fullName>
    </submittedName>
</protein>
<dbReference type="EMBL" id="CAEKDK010000003">
    <property type="protein sequence ID" value="CAB4273264.1"/>
    <property type="molecule type" value="Genomic_DNA"/>
</dbReference>
<evidence type="ECO:0000313" key="1">
    <source>
        <dbReference type="EMBL" id="CAB4273264.1"/>
    </source>
</evidence>
<reference evidence="1 2" key="1">
    <citation type="submission" date="2020-05" db="EMBL/GenBank/DDBJ databases">
        <authorList>
            <person name="Campoy J."/>
            <person name="Schneeberger K."/>
            <person name="Spophaly S."/>
        </authorList>
    </citation>
    <scope>NUCLEOTIDE SEQUENCE [LARGE SCALE GENOMIC DNA]</scope>
    <source>
        <strain evidence="1">PruArmRojPasFocal</strain>
    </source>
</reference>
<dbReference type="AlphaFoldDB" id="A0A6J5UCU4"/>
<sequence>MPAEAASTSCHGSSLLQAADTAQYTEFLMCDTCVTYQHAGYHSKTSTSGHVNQATEVSTSTPDEGVLRVVTGKGPIFSSDFLEPNMLTDWELAKIRVE</sequence>
<gene>
    <name evidence="1" type="ORF">CURHAP_LOCUS20646</name>
</gene>
<name>A0A6J5UCU4_PRUAR</name>
<accession>A0A6J5UCU4</accession>